<dbReference type="AlphaFoldDB" id="A0A935IT41"/>
<protein>
    <submittedName>
        <fullName evidence="7">LysE family translocator</fullName>
    </submittedName>
</protein>
<evidence type="ECO:0000313" key="8">
    <source>
        <dbReference type="Proteomes" id="UP000726105"/>
    </source>
</evidence>
<reference evidence="7 8" key="1">
    <citation type="submission" date="2020-10" db="EMBL/GenBank/DDBJ databases">
        <title>Connecting structure to function with the recovery of over 1000 high-quality activated sludge metagenome-assembled genomes encoding full-length rRNA genes using long-read sequencing.</title>
        <authorList>
            <person name="Singleton C.M."/>
            <person name="Petriglieri F."/>
            <person name="Kristensen J.M."/>
            <person name="Kirkegaard R.H."/>
            <person name="Michaelsen T.Y."/>
            <person name="Andersen M.H."/>
            <person name="Karst S.M."/>
            <person name="Dueholm M.S."/>
            <person name="Nielsen P.H."/>
            <person name="Albertsen M."/>
        </authorList>
    </citation>
    <scope>NUCLEOTIDE SEQUENCE [LARGE SCALE GENOMIC DNA]</scope>
    <source>
        <strain evidence="7">Ega_18-Q3-R5-49_MAXAC.001</strain>
    </source>
</reference>
<evidence type="ECO:0000256" key="5">
    <source>
        <dbReference type="ARBA" id="ARBA00023136"/>
    </source>
</evidence>
<dbReference type="Proteomes" id="UP000726105">
    <property type="component" value="Unassembled WGS sequence"/>
</dbReference>
<evidence type="ECO:0000256" key="6">
    <source>
        <dbReference type="SAM" id="Phobius"/>
    </source>
</evidence>
<feature type="transmembrane region" description="Helical" evidence="6">
    <location>
        <begin position="163"/>
        <end position="184"/>
    </location>
</feature>
<evidence type="ECO:0000313" key="7">
    <source>
        <dbReference type="EMBL" id="MBK7272032.1"/>
    </source>
</evidence>
<accession>A0A935IT41</accession>
<organism evidence="7 8">
    <name type="scientific">Candidatus Phosphoribacter hodrii</name>
    <dbReference type="NCBI Taxonomy" id="2953743"/>
    <lineage>
        <taxon>Bacteria</taxon>
        <taxon>Bacillati</taxon>
        <taxon>Actinomycetota</taxon>
        <taxon>Actinomycetes</taxon>
        <taxon>Micrococcales</taxon>
        <taxon>Dermatophilaceae</taxon>
        <taxon>Candidatus Phosphoribacter</taxon>
    </lineage>
</organism>
<proteinExistence type="predicted"/>
<feature type="transmembrane region" description="Helical" evidence="6">
    <location>
        <begin position="70"/>
        <end position="89"/>
    </location>
</feature>
<keyword evidence="3 6" id="KW-0812">Transmembrane</keyword>
<comment type="caution">
    <text evidence="7">The sequence shown here is derived from an EMBL/GenBank/DDBJ whole genome shotgun (WGS) entry which is preliminary data.</text>
</comment>
<dbReference type="GO" id="GO:0005886">
    <property type="term" value="C:plasma membrane"/>
    <property type="evidence" value="ECO:0007669"/>
    <property type="project" value="UniProtKB-SubCell"/>
</dbReference>
<keyword evidence="4 6" id="KW-1133">Transmembrane helix</keyword>
<evidence type="ECO:0000256" key="1">
    <source>
        <dbReference type="ARBA" id="ARBA00004651"/>
    </source>
</evidence>
<dbReference type="InterPro" id="IPR001123">
    <property type="entry name" value="LeuE-type"/>
</dbReference>
<comment type="subcellular location">
    <subcellularLocation>
        <location evidence="1">Cell membrane</location>
        <topology evidence="1">Multi-pass membrane protein</topology>
    </subcellularLocation>
</comment>
<dbReference type="PANTHER" id="PTHR30086:SF20">
    <property type="entry name" value="ARGININE EXPORTER PROTEIN ARGO-RELATED"/>
    <property type="match status" value="1"/>
</dbReference>
<dbReference type="PANTHER" id="PTHR30086">
    <property type="entry name" value="ARGININE EXPORTER PROTEIN ARGO"/>
    <property type="match status" value="1"/>
</dbReference>
<dbReference type="GO" id="GO:0015171">
    <property type="term" value="F:amino acid transmembrane transporter activity"/>
    <property type="evidence" value="ECO:0007669"/>
    <property type="project" value="TreeGrafter"/>
</dbReference>
<evidence type="ECO:0000256" key="2">
    <source>
        <dbReference type="ARBA" id="ARBA00022475"/>
    </source>
</evidence>
<feature type="transmembrane region" description="Helical" evidence="6">
    <location>
        <begin position="204"/>
        <end position="221"/>
    </location>
</feature>
<name>A0A935IT41_9MICO</name>
<dbReference type="EMBL" id="JADJIB010000001">
    <property type="protein sequence ID" value="MBK7272032.1"/>
    <property type="molecule type" value="Genomic_DNA"/>
</dbReference>
<keyword evidence="5 6" id="KW-0472">Membrane</keyword>
<dbReference type="PIRSF" id="PIRSF006324">
    <property type="entry name" value="LeuE"/>
    <property type="match status" value="1"/>
</dbReference>
<keyword evidence="2" id="KW-1003">Cell membrane</keyword>
<evidence type="ECO:0000256" key="3">
    <source>
        <dbReference type="ARBA" id="ARBA00022692"/>
    </source>
</evidence>
<feature type="transmembrane region" description="Helical" evidence="6">
    <location>
        <begin position="39"/>
        <end position="64"/>
    </location>
</feature>
<sequence length="225" mass="22484">MPSGPLLLAFLATAAVIVAIPGPSLLFTIGRAITVGRRAALWTVVGNAAGLLVQSLLVAVGLGAVLAASAAAYTVVKVAGAAYLVYLGVQAIRHRGELAASLLAARGGEAAGVGSGVAASAAVDRRSLFQGLTVGLTNPKTLVFLSSLLPQFVDPASAPQPQILALGAVFATMALVGDSVWALVAGRARDWFARSPRRLERLGAGGGALMIGLGLSVAVAGRPTT</sequence>
<evidence type="ECO:0000256" key="4">
    <source>
        <dbReference type="ARBA" id="ARBA00022989"/>
    </source>
</evidence>
<dbReference type="Pfam" id="PF01810">
    <property type="entry name" value="LysE"/>
    <property type="match status" value="1"/>
</dbReference>
<gene>
    <name evidence="7" type="ORF">IPI13_02345</name>
</gene>
<feature type="transmembrane region" description="Helical" evidence="6">
    <location>
        <begin position="6"/>
        <end position="27"/>
    </location>
</feature>